<organism evidence="1 4">
    <name type="scientific">Mycobacteroides chelonae</name>
    <name type="common">Mycobacterium chelonae</name>
    <dbReference type="NCBI Taxonomy" id="1774"/>
    <lineage>
        <taxon>Bacteria</taxon>
        <taxon>Bacillati</taxon>
        <taxon>Actinomycetota</taxon>
        <taxon>Actinomycetes</taxon>
        <taxon>Mycobacteriales</taxon>
        <taxon>Mycobacteriaceae</taxon>
        <taxon>Mycobacteroides</taxon>
    </lineage>
</organism>
<dbReference type="GO" id="GO:0016491">
    <property type="term" value="F:oxidoreductase activity"/>
    <property type="evidence" value="ECO:0007669"/>
    <property type="project" value="InterPro"/>
</dbReference>
<gene>
    <name evidence="1" type="ORF">BKG82_14340</name>
    <name evidence="2" type="ORF">BKG84_21075</name>
</gene>
<dbReference type="InterPro" id="IPR050627">
    <property type="entry name" value="Nitroreductase/BluB"/>
</dbReference>
<dbReference type="PANTHER" id="PTHR23026:SF123">
    <property type="entry name" value="NAD(P)H NITROREDUCTASE RV3131-RELATED"/>
    <property type="match status" value="1"/>
</dbReference>
<dbReference type="PANTHER" id="PTHR23026">
    <property type="entry name" value="NADPH NITROREDUCTASE"/>
    <property type="match status" value="1"/>
</dbReference>
<sequence>MAQVLLDRDVVVRAVQVACRAPSVHNSQPWKWVLDDELKLFLDLTRVLTIDPARREALMSCGAVLDHFRVAAAASGWIVHPEYFPNPNDGTHLATMNFAKMHYVTDAHRDRLRALERRHTDRLPFLGPQRWAVTEQLMRQAVGNRAFLDVLDVHARPRVVEAAQLSEGLRQYDSTYRAEIDWWTAPFKLSEGIPNSSLLSAEESERVDVGRTFPLALHRERRSSVKEDEATLLVLSTAADSPDDYLRCGEALSALLLEATMAGLATCTLTHVTELEASRKIVGELSQRDYPQAVVRVGTVPALDPVPAPTPRLPLSAVLHFGGK</sequence>
<accession>A0A1S1LI04</accession>
<keyword evidence="3" id="KW-1185">Reference proteome</keyword>
<dbReference type="EMBL" id="MLIQ01000016">
    <property type="protein sequence ID" value="OHU56445.1"/>
    <property type="molecule type" value="Genomic_DNA"/>
</dbReference>
<protein>
    <submittedName>
        <fullName evidence="1">NAD(P)H nitroreductase</fullName>
    </submittedName>
</protein>
<dbReference type="NCBIfam" id="NF047509">
    <property type="entry name" value="Rv3131_FMN_oxido"/>
    <property type="match status" value="1"/>
</dbReference>
<evidence type="ECO:0000313" key="3">
    <source>
        <dbReference type="Proteomes" id="UP000179441"/>
    </source>
</evidence>
<dbReference type="Gene3D" id="3.40.109.10">
    <property type="entry name" value="NADH Oxidase"/>
    <property type="match status" value="1"/>
</dbReference>
<evidence type="ECO:0000313" key="4">
    <source>
        <dbReference type="Proteomes" id="UP000180043"/>
    </source>
</evidence>
<proteinExistence type="predicted"/>
<dbReference type="SUPFAM" id="SSF55469">
    <property type="entry name" value="FMN-dependent nitroreductase-like"/>
    <property type="match status" value="1"/>
</dbReference>
<evidence type="ECO:0000313" key="2">
    <source>
        <dbReference type="EMBL" id="OHU76656.1"/>
    </source>
</evidence>
<dbReference type="Proteomes" id="UP000180043">
    <property type="component" value="Unassembled WGS sequence"/>
</dbReference>
<dbReference type="AlphaFoldDB" id="A0A1S1LI04"/>
<comment type="caution">
    <text evidence="1">The sequence shown here is derived from an EMBL/GenBank/DDBJ whole genome shotgun (WGS) entry which is preliminary data.</text>
</comment>
<reference evidence="3 4" key="1">
    <citation type="submission" date="2016-10" db="EMBL/GenBank/DDBJ databases">
        <title>Evaluation of Human, Veterinary and Environmental Mycobacterium chelonae Isolates by Core Genome Phylogenomic Analysis, Targeted Gene Comparison, and Anti-microbial Susceptibility Patterns: A Tale of Mistaken Identities.</title>
        <authorList>
            <person name="Fogelson S.B."/>
            <person name="Camus A.C."/>
            <person name="Lorenz W."/>
            <person name="Vasireddy R."/>
            <person name="Vasireddy S."/>
            <person name="Smith T."/>
            <person name="Brown-Elliott B.A."/>
            <person name="Wallace R.J.Jr."/>
            <person name="Hasan N.A."/>
            <person name="Reischl U."/>
            <person name="Sanchez S."/>
        </authorList>
    </citation>
    <scope>NUCLEOTIDE SEQUENCE [LARGE SCALE GENOMIC DNA]</scope>
    <source>
        <strain evidence="1 4">15515</strain>
        <strain evidence="2 3">15518</strain>
    </source>
</reference>
<evidence type="ECO:0000313" key="1">
    <source>
        <dbReference type="EMBL" id="OHU56445.1"/>
    </source>
</evidence>
<dbReference type="Proteomes" id="UP000179441">
    <property type="component" value="Unassembled WGS sequence"/>
</dbReference>
<dbReference type="InterPro" id="IPR000415">
    <property type="entry name" value="Nitroreductase-like"/>
</dbReference>
<dbReference type="RefSeq" id="WP_057969720.1">
    <property type="nucleotide sequence ID" value="NZ_CP050145.1"/>
</dbReference>
<dbReference type="EMBL" id="MLIS01000002">
    <property type="protein sequence ID" value="OHU76656.1"/>
    <property type="molecule type" value="Genomic_DNA"/>
</dbReference>
<name>A0A1S1LI04_MYCCH</name>